<dbReference type="GO" id="GO:1905786">
    <property type="term" value="P:positive regulation of anaphase-promoting complex-dependent catabolic process"/>
    <property type="evidence" value="ECO:0007669"/>
    <property type="project" value="TreeGrafter"/>
</dbReference>
<evidence type="ECO:0000259" key="3">
    <source>
        <dbReference type="Pfam" id="PF12894"/>
    </source>
</evidence>
<proteinExistence type="predicted"/>
<organism evidence="4 5">
    <name type="scientific">Bambusicola thoracicus</name>
    <name type="common">Chinese bamboo-partridge</name>
    <name type="synonym">Perdix thoracica</name>
    <dbReference type="NCBI Taxonomy" id="9083"/>
    <lineage>
        <taxon>Eukaryota</taxon>
        <taxon>Metazoa</taxon>
        <taxon>Chordata</taxon>
        <taxon>Craniata</taxon>
        <taxon>Vertebrata</taxon>
        <taxon>Euteleostomi</taxon>
        <taxon>Archelosauria</taxon>
        <taxon>Archosauria</taxon>
        <taxon>Dinosauria</taxon>
        <taxon>Saurischia</taxon>
        <taxon>Theropoda</taxon>
        <taxon>Coelurosauria</taxon>
        <taxon>Aves</taxon>
        <taxon>Neognathae</taxon>
        <taxon>Galloanserae</taxon>
        <taxon>Galliformes</taxon>
        <taxon>Phasianidae</taxon>
        <taxon>Perdicinae</taxon>
        <taxon>Bambusicola</taxon>
    </lineage>
</organism>
<dbReference type="PANTHER" id="PTHR19918:SF4">
    <property type="entry name" value="CELL DIVISION CYCLE PROTEIN 20 HOMOLOG B"/>
    <property type="match status" value="1"/>
</dbReference>
<evidence type="ECO:0000313" key="5">
    <source>
        <dbReference type="Proteomes" id="UP000237246"/>
    </source>
</evidence>
<dbReference type="InterPro" id="IPR015943">
    <property type="entry name" value="WD40/YVTN_repeat-like_dom_sf"/>
</dbReference>
<dbReference type="Pfam" id="PF12894">
    <property type="entry name" value="ANAPC4_WD40"/>
    <property type="match status" value="1"/>
</dbReference>
<dbReference type="Proteomes" id="UP000237246">
    <property type="component" value="Unassembled WGS sequence"/>
</dbReference>
<evidence type="ECO:0000313" key="4">
    <source>
        <dbReference type="EMBL" id="POI33556.1"/>
    </source>
</evidence>
<dbReference type="Gene3D" id="2.130.10.10">
    <property type="entry name" value="YVTN repeat-like/Quinoprotein amine dehydrogenase"/>
    <property type="match status" value="1"/>
</dbReference>
<dbReference type="EMBL" id="PPHD01003321">
    <property type="protein sequence ID" value="POI33556.1"/>
    <property type="molecule type" value="Genomic_DNA"/>
</dbReference>
<dbReference type="GO" id="GO:0031145">
    <property type="term" value="P:anaphase-promoting complex-dependent catabolic process"/>
    <property type="evidence" value="ECO:0007669"/>
    <property type="project" value="TreeGrafter"/>
</dbReference>
<dbReference type="PANTHER" id="PTHR19918">
    <property type="entry name" value="CELL DIVISION CYCLE 20 CDC20 FIZZY -RELATED"/>
    <property type="match status" value="1"/>
</dbReference>
<evidence type="ECO:0000256" key="2">
    <source>
        <dbReference type="ARBA" id="ARBA00022737"/>
    </source>
</evidence>
<dbReference type="GO" id="GO:1990757">
    <property type="term" value="F:ubiquitin ligase activator activity"/>
    <property type="evidence" value="ECO:0007669"/>
    <property type="project" value="TreeGrafter"/>
</dbReference>
<gene>
    <name evidence="4" type="ORF">CIB84_002694</name>
</gene>
<reference evidence="4 5" key="1">
    <citation type="submission" date="2018-01" db="EMBL/GenBank/DDBJ databases">
        <title>Comparison of the Chinese Bamboo Partridge and Red Junglefowl genome sequences highlights the importance of demography in genome evolution.</title>
        <authorList>
            <person name="Tiley G.P."/>
            <person name="Kimball R.T."/>
            <person name="Braun E.L."/>
            <person name="Burleigh J.G."/>
        </authorList>
    </citation>
    <scope>NUCLEOTIDE SEQUENCE [LARGE SCALE GENOMIC DNA]</scope>
    <source>
        <strain evidence="4">RTK389</strain>
        <tissue evidence="4">Blood</tissue>
    </source>
</reference>
<dbReference type="GO" id="GO:0010997">
    <property type="term" value="F:anaphase-promoting complex binding"/>
    <property type="evidence" value="ECO:0007669"/>
    <property type="project" value="InterPro"/>
</dbReference>
<dbReference type="GO" id="GO:0005680">
    <property type="term" value="C:anaphase-promoting complex"/>
    <property type="evidence" value="ECO:0007669"/>
    <property type="project" value="TreeGrafter"/>
</dbReference>
<dbReference type="InterPro" id="IPR024977">
    <property type="entry name" value="Apc4-like_WD40_dom"/>
</dbReference>
<keyword evidence="2" id="KW-0677">Repeat</keyword>
<dbReference type="AlphaFoldDB" id="A0A2P4TB19"/>
<feature type="domain" description="Anaphase-promoting complex subunit 4-like WD40" evidence="3">
    <location>
        <begin position="57"/>
        <end position="102"/>
    </location>
</feature>
<dbReference type="SUPFAM" id="SSF50978">
    <property type="entry name" value="WD40 repeat-like"/>
    <property type="match status" value="1"/>
</dbReference>
<evidence type="ECO:0000256" key="1">
    <source>
        <dbReference type="ARBA" id="ARBA00022574"/>
    </source>
</evidence>
<keyword evidence="1" id="KW-0853">WD repeat</keyword>
<accession>A0A2P4TB19</accession>
<name>A0A2P4TB19_BAMTH</name>
<dbReference type="OrthoDB" id="10263272at2759"/>
<keyword evidence="5" id="KW-1185">Reference proteome</keyword>
<dbReference type="InterPro" id="IPR033010">
    <property type="entry name" value="Cdc20/Fizzy"/>
</dbReference>
<sequence>MKNEFRTVTIMKPSVTLEPELRLHITGLRNDYYLNILDWNLENLIAVALGSAAYVWNGRTLQGIESIDLNSSSKYISSLAWIKEGTCLAVGTSDGEVQVLNILLFCLSQFLAEVAMRQYSLFNETKQEGWLKYRKTLLWMLCNNYIILHFIE</sequence>
<comment type="caution">
    <text evidence="4">The sequence shown here is derived from an EMBL/GenBank/DDBJ whole genome shotgun (WGS) entry which is preliminary data.</text>
</comment>
<dbReference type="InterPro" id="IPR036322">
    <property type="entry name" value="WD40_repeat_dom_sf"/>
</dbReference>
<protein>
    <recommendedName>
        <fullName evidence="3">Anaphase-promoting complex subunit 4-like WD40 domain-containing protein</fullName>
    </recommendedName>
</protein>